<evidence type="ECO:0000256" key="2">
    <source>
        <dbReference type="ARBA" id="ARBA00022741"/>
    </source>
</evidence>
<dbReference type="AlphaFoldDB" id="A0A9J6P0P3"/>
<dbReference type="Gene3D" id="3.40.50.300">
    <property type="entry name" value="P-loop containing nucleotide triphosphate hydrolases"/>
    <property type="match status" value="1"/>
</dbReference>
<comment type="caution">
    <text evidence="5">The sequence shown here is derived from an EMBL/GenBank/DDBJ whole genome shotgun (WGS) entry which is preliminary data.</text>
</comment>
<dbReference type="PROSITE" id="PS00211">
    <property type="entry name" value="ABC_TRANSPORTER_1"/>
    <property type="match status" value="1"/>
</dbReference>
<organism evidence="5 6">
    <name type="scientific">Oceanirhabdus seepicola</name>
    <dbReference type="NCBI Taxonomy" id="2828781"/>
    <lineage>
        <taxon>Bacteria</taxon>
        <taxon>Bacillati</taxon>
        <taxon>Bacillota</taxon>
        <taxon>Clostridia</taxon>
        <taxon>Eubacteriales</taxon>
        <taxon>Clostridiaceae</taxon>
        <taxon>Oceanirhabdus</taxon>
    </lineage>
</organism>
<evidence type="ECO:0000313" key="5">
    <source>
        <dbReference type="EMBL" id="MCM1989766.1"/>
    </source>
</evidence>
<sequence length="217" mass="24118">MFNLENVIYKDVLNIPALHIPKDKITCIVGGSGSGKTTLLRLLNKLISNDNGEIKFNNIPLSEINSITHRRKVAMLSQSPAIFKGNIRDNLNIGLKFSEKDLPSDDVLEDILNLVQLNKTLDDNSEVLSGGEKQRLALARVLLLEPEVLLLDEPSSALDEETEKLIIEKLVHYAKNNDSTLIMVTHSRSVAENYSNYIIEISNGNVISQGEVASWIK</sequence>
<reference evidence="5" key="1">
    <citation type="journal article" date="2021" name="mSystems">
        <title>Bacteria and Archaea Synergistically Convert Glycine Betaine to Biogenic Methane in the Formosa Cold Seep of the South China Sea.</title>
        <authorList>
            <person name="Li L."/>
            <person name="Zhang W."/>
            <person name="Zhang S."/>
            <person name="Song L."/>
            <person name="Sun Q."/>
            <person name="Zhang H."/>
            <person name="Xiang H."/>
            <person name="Dong X."/>
        </authorList>
    </citation>
    <scope>NUCLEOTIDE SEQUENCE</scope>
    <source>
        <strain evidence="5">ZWT</strain>
    </source>
</reference>
<dbReference type="PROSITE" id="PS50893">
    <property type="entry name" value="ABC_TRANSPORTER_2"/>
    <property type="match status" value="1"/>
</dbReference>
<dbReference type="InterPro" id="IPR027417">
    <property type="entry name" value="P-loop_NTPase"/>
</dbReference>
<dbReference type="GO" id="GO:0005524">
    <property type="term" value="F:ATP binding"/>
    <property type="evidence" value="ECO:0007669"/>
    <property type="project" value="UniProtKB-KW"/>
</dbReference>
<gene>
    <name evidence="5" type="ORF">KDK92_08445</name>
</gene>
<feature type="domain" description="ABC transporter" evidence="4">
    <location>
        <begin position="2"/>
        <end position="216"/>
    </location>
</feature>
<evidence type="ECO:0000313" key="6">
    <source>
        <dbReference type="Proteomes" id="UP001056429"/>
    </source>
</evidence>
<accession>A0A9J6P0P3</accession>
<dbReference type="EMBL" id="JAGSOJ010000002">
    <property type="protein sequence ID" value="MCM1989766.1"/>
    <property type="molecule type" value="Genomic_DNA"/>
</dbReference>
<dbReference type="InterPro" id="IPR003593">
    <property type="entry name" value="AAA+_ATPase"/>
</dbReference>
<keyword evidence="6" id="KW-1185">Reference proteome</keyword>
<protein>
    <submittedName>
        <fullName evidence="5">ATP-binding cassette domain-containing protein</fullName>
    </submittedName>
</protein>
<keyword evidence="2" id="KW-0547">Nucleotide-binding</keyword>
<keyword evidence="1" id="KW-0813">Transport</keyword>
<name>A0A9J6P0P3_9CLOT</name>
<dbReference type="Pfam" id="PF00005">
    <property type="entry name" value="ABC_tran"/>
    <property type="match status" value="1"/>
</dbReference>
<dbReference type="InterPro" id="IPR003439">
    <property type="entry name" value="ABC_transporter-like_ATP-bd"/>
</dbReference>
<dbReference type="PANTHER" id="PTHR43423:SF1">
    <property type="entry name" value="ABC TRANSPORTER I FAMILY MEMBER 17"/>
    <property type="match status" value="1"/>
</dbReference>
<dbReference type="SMART" id="SM00382">
    <property type="entry name" value="AAA"/>
    <property type="match status" value="1"/>
</dbReference>
<dbReference type="GO" id="GO:0016887">
    <property type="term" value="F:ATP hydrolysis activity"/>
    <property type="evidence" value="ECO:0007669"/>
    <property type="project" value="InterPro"/>
</dbReference>
<dbReference type="SUPFAM" id="SSF52540">
    <property type="entry name" value="P-loop containing nucleoside triphosphate hydrolases"/>
    <property type="match status" value="1"/>
</dbReference>
<evidence type="ECO:0000256" key="1">
    <source>
        <dbReference type="ARBA" id="ARBA00022448"/>
    </source>
</evidence>
<dbReference type="Proteomes" id="UP001056429">
    <property type="component" value="Unassembled WGS sequence"/>
</dbReference>
<dbReference type="PANTHER" id="PTHR43423">
    <property type="entry name" value="ABC TRANSPORTER I FAMILY MEMBER 17"/>
    <property type="match status" value="1"/>
</dbReference>
<keyword evidence="3 5" id="KW-0067">ATP-binding</keyword>
<reference evidence="5" key="2">
    <citation type="submission" date="2021-04" db="EMBL/GenBank/DDBJ databases">
        <authorList>
            <person name="Dong X."/>
        </authorList>
    </citation>
    <scope>NUCLEOTIDE SEQUENCE</scope>
    <source>
        <strain evidence="5">ZWT</strain>
    </source>
</reference>
<proteinExistence type="predicted"/>
<evidence type="ECO:0000259" key="4">
    <source>
        <dbReference type="PROSITE" id="PS50893"/>
    </source>
</evidence>
<dbReference type="InterPro" id="IPR017871">
    <property type="entry name" value="ABC_transporter-like_CS"/>
</dbReference>
<dbReference type="RefSeq" id="WP_250858792.1">
    <property type="nucleotide sequence ID" value="NZ_JAGSOJ010000002.1"/>
</dbReference>
<evidence type="ECO:0000256" key="3">
    <source>
        <dbReference type="ARBA" id="ARBA00022840"/>
    </source>
</evidence>